<accession>A0A251U8R5</accession>
<dbReference type="InParanoid" id="A0A251U8R5"/>
<dbReference type="Proteomes" id="UP000215914">
    <property type="component" value="Chromosome 8"/>
</dbReference>
<dbReference type="Gramene" id="mRNA:HanXRQr2_Chr08g0359761">
    <property type="protein sequence ID" value="mRNA:HanXRQr2_Chr08g0359761"/>
    <property type="gene ID" value="HanXRQr2_Chr08g0359761"/>
</dbReference>
<evidence type="ECO:0000313" key="2">
    <source>
        <dbReference type="EMBL" id="KAF5797102.1"/>
    </source>
</evidence>
<organism evidence="3 4">
    <name type="scientific">Helianthus annuus</name>
    <name type="common">Common sunflower</name>
    <dbReference type="NCBI Taxonomy" id="4232"/>
    <lineage>
        <taxon>Eukaryota</taxon>
        <taxon>Viridiplantae</taxon>
        <taxon>Streptophyta</taxon>
        <taxon>Embryophyta</taxon>
        <taxon>Tracheophyta</taxon>
        <taxon>Spermatophyta</taxon>
        <taxon>Magnoliopsida</taxon>
        <taxon>eudicotyledons</taxon>
        <taxon>Gunneridae</taxon>
        <taxon>Pentapetalae</taxon>
        <taxon>asterids</taxon>
        <taxon>campanulids</taxon>
        <taxon>Asterales</taxon>
        <taxon>Asteraceae</taxon>
        <taxon>Asteroideae</taxon>
        <taxon>Heliantheae alliance</taxon>
        <taxon>Heliantheae</taxon>
        <taxon>Helianthus</taxon>
    </lineage>
</organism>
<dbReference type="EMBL" id="MNCJ02000323">
    <property type="protein sequence ID" value="KAF5797102.1"/>
    <property type="molecule type" value="Genomic_DNA"/>
</dbReference>
<reference evidence="2 4" key="1">
    <citation type="journal article" date="2017" name="Nature">
        <title>The sunflower genome provides insights into oil metabolism, flowering and Asterid evolution.</title>
        <authorList>
            <person name="Badouin H."/>
            <person name="Gouzy J."/>
            <person name="Grassa C.J."/>
            <person name="Murat F."/>
            <person name="Staton S.E."/>
            <person name="Cottret L."/>
            <person name="Lelandais-Briere C."/>
            <person name="Owens G.L."/>
            <person name="Carrere S."/>
            <person name="Mayjonade B."/>
            <person name="Legrand L."/>
            <person name="Gill N."/>
            <person name="Kane N.C."/>
            <person name="Bowers J.E."/>
            <person name="Hubner S."/>
            <person name="Bellec A."/>
            <person name="Berard A."/>
            <person name="Berges H."/>
            <person name="Blanchet N."/>
            <person name="Boniface M.C."/>
            <person name="Brunel D."/>
            <person name="Catrice O."/>
            <person name="Chaidir N."/>
            <person name="Claudel C."/>
            <person name="Donnadieu C."/>
            <person name="Faraut T."/>
            <person name="Fievet G."/>
            <person name="Helmstetter N."/>
            <person name="King M."/>
            <person name="Knapp S.J."/>
            <person name="Lai Z."/>
            <person name="Le Paslier M.C."/>
            <person name="Lippi Y."/>
            <person name="Lorenzon L."/>
            <person name="Mandel J.R."/>
            <person name="Marage G."/>
            <person name="Marchand G."/>
            <person name="Marquand E."/>
            <person name="Bret-Mestries E."/>
            <person name="Morien E."/>
            <person name="Nambeesan S."/>
            <person name="Nguyen T."/>
            <person name="Pegot-Espagnet P."/>
            <person name="Pouilly N."/>
            <person name="Raftis F."/>
            <person name="Sallet E."/>
            <person name="Schiex T."/>
            <person name="Thomas J."/>
            <person name="Vandecasteele C."/>
            <person name="Vares D."/>
            <person name="Vear F."/>
            <person name="Vautrin S."/>
            <person name="Crespi M."/>
            <person name="Mangin B."/>
            <person name="Burke J.M."/>
            <person name="Salse J."/>
            <person name="Munos S."/>
            <person name="Vincourt P."/>
            <person name="Rieseberg L.H."/>
            <person name="Langlade N.B."/>
        </authorList>
    </citation>
    <scope>NUCLEOTIDE SEQUENCE [LARGE SCALE GENOMIC DNA]</scope>
    <source>
        <strain evidence="4">cv. SF193</strain>
        <tissue evidence="2">Leaves</tissue>
    </source>
</reference>
<evidence type="ECO:0000256" key="1">
    <source>
        <dbReference type="SAM" id="MobiDB-lite"/>
    </source>
</evidence>
<feature type="region of interest" description="Disordered" evidence="1">
    <location>
        <begin position="29"/>
        <end position="49"/>
    </location>
</feature>
<dbReference type="AlphaFoldDB" id="A0A251U8R5"/>
<sequence>MAFYSDEFFRPLRVRRRYFISGSVNSRQQGVQVKQSQTSQHVRLTGQRRSTGRVSIFGSTTG</sequence>
<protein>
    <submittedName>
        <fullName evidence="3">Uncharacterized protein</fullName>
    </submittedName>
</protein>
<reference evidence="3" key="2">
    <citation type="submission" date="2017-02" db="EMBL/GenBank/DDBJ databases">
        <title>Sunflower complete genome.</title>
        <authorList>
            <person name="Langlade N."/>
            <person name="Munos S."/>
        </authorList>
    </citation>
    <scope>NUCLEOTIDE SEQUENCE [LARGE SCALE GENOMIC DNA]</scope>
    <source>
        <tissue evidence="3">Leaves</tissue>
    </source>
</reference>
<name>A0A251U8R5_HELAN</name>
<proteinExistence type="predicted"/>
<evidence type="ECO:0000313" key="3">
    <source>
        <dbReference type="EMBL" id="OTG19514.1"/>
    </source>
</evidence>
<dbReference type="EMBL" id="CM007897">
    <property type="protein sequence ID" value="OTG19514.1"/>
    <property type="molecule type" value="Genomic_DNA"/>
</dbReference>
<gene>
    <name evidence="3" type="ORF">HannXRQ_Chr08g0234921</name>
    <name evidence="2" type="ORF">HanXRQr2_Chr08g0359761</name>
</gene>
<reference evidence="2" key="3">
    <citation type="submission" date="2020-06" db="EMBL/GenBank/DDBJ databases">
        <title>Helianthus annuus Genome sequencing and assembly Release 2.</title>
        <authorList>
            <person name="Gouzy J."/>
            <person name="Langlade N."/>
            <person name="Munos S."/>
        </authorList>
    </citation>
    <scope>NUCLEOTIDE SEQUENCE</scope>
    <source>
        <tissue evidence="2">Leaves</tissue>
    </source>
</reference>
<keyword evidence="4" id="KW-1185">Reference proteome</keyword>
<evidence type="ECO:0000313" key="4">
    <source>
        <dbReference type="Proteomes" id="UP000215914"/>
    </source>
</evidence>